<comment type="caution">
    <text evidence="2">The sequence shown here is derived from an EMBL/GenBank/DDBJ whole genome shotgun (WGS) entry which is preliminary data.</text>
</comment>
<keyword evidence="1" id="KW-0812">Transmembrane</keyword>
<keyword evidence="1" id="KW-1133">Transmembrane helix</keyword>
<organism evidence="2 3">
    <name type="scientific">Paraburkholderia guartelaensis</name>
    <dbReference type="NCBI Taxonomy" id="2546446"/>
    <lineage>
        <taxon>Bacteria</taxon>
        <taxon>Pseudomonadati</taxon>
        <taxon>Pseudomonadota</taxon>
        <taxon>Betaproteobacteria</taxon>
        <taxon>Burkholderiales</taxon>
        <taxon>Burkholderiaceae</taxon>
        <taxon>Paraburkholderia</taxon>
    </lineage>
</organism>
<feature type="transmembrane region" description="Helical" evidence="1">
    <location>
        <begin position="49"/>
        <end position="67"/>
    </location>
</feature>
<sequence length="93" mass="10245">MILRADGRIAAIAEAIEPEQAALFADELEVLALRLRRHSRQTDRRRQRGAGNLDFLISLAFAAATYINTYPLVDAALSIGAQIVAAIRATRQR</sequence>
<evidence type="ECO:0000313" key="3">
    <source>
        <dbReference type="Proteomes" id="UP001390669"/>
    </source>
</evidence>
<dbReference type="RefSeq" id="WP_406952844.1">
    <property type="nucleotide sequence ID" value="NZ_JAYMRW010000008.1"/>
</dbReference>
<name>A0ABU9SFW5_9BURK</name>
<dbReference type="EMBL" id="JAYMRW010000008">
    <property type="protein sequence ID" value="MEM5449872.1"/>
    <property type="molecule type" value="Genomic_DNA"/>
</dbReference>
<evidence type="ECO:0000256" key="1">
    <source>
        <dbReference type="SAM" id="Phobius"/>
    </source>
</evidence>
<evidence type="ECO:0000313" key="2">
    <source>
        <dbReference type="EMBL" id="MEM5449872.1"/>
    </source>
</evidence>
<protein>
    <submittedName>
        <fullName evidence="2">Uncharacterized protein</fullName>
    </submittedName>
</protein>
<reference evidence="2 3" key="1">
    <citation type="submission" date="2024-01" db="EMBL/GenBank/DDBJ databases">
        <title>The diversity of rhizobia nodulating Mimosa spp. in eleven states of Brazil covering several biomes is determined by host plant, location, and edaphic factors.</title>
        <authorList>
            <person name="Rouws L."/>
            <person name="Barauna A."/>
            <person name="Beukes C."/>
            <person name="De Faria S.M."/>
            <person name="Gross E."/>
            <person name="Dos Reis Junior F.B."/>
            <person name="Simon M."/>
            <person name="Maluk M."/>
            <person name="Odee D.W."/>
            <person name="Kenicer G."/>
            <person name="Young J.P.W."/>
            <person name="Reis V.M."/>
            <person name="Zilli J."/>
            <person name="James E.K."/>
        </authorList>
    </citation>
    <scope>NUCLEOTIDE SEQUENCE [LARGE SCALE GENOMIC DNA]</scope>
    <source>
        <strain evidence="2 3">JPY164</strain>
    </source>
</reference>
<accession>A0ABU9SFW5</accession>
<keyword evidence="1" id="KW-0472">Membrane</keyword>
<proteinExistence type="predicted"/>
<gene>
    <name evidence="2" type="ORF">VSR33_20555</name>
</gene>
<keyword evidence="3" id="KW-1185">Reference proteome</keyword>
<dbReference type="Proteomes" id="UP001390669">
    <property type="component" value="Unassembled WGS sequence"/>
</dbReference>